<organism evidence="2 3">
    <name type="scientific">Nesidiocoris tenuis</name>
    <dbReference type="NCBI Taxonomy" id="355587"/>
    <lineage>
        <taxon>Eukaryota</taxon>
        <taxon>Metazoa</taxon>
        <taxon>Ecdysozoa</taxon>
        <taxon>Arthropoda</taxon>
        <taxon>Hexapoda</taxon>
        <taxon>Insecta</taxon>
        <taxon>Pterygota</taxon>
        <taxon>Neoptera</taxon>
        <taxon>Paraneoptera</taxon>
        <taxon>Hemiptera</taxon>
        <taxon>Heteroptera</taxon>
        <taxon>Panheteroptera</taxon>
        <taxon>Cimicomorpha</taxon>
        <taxon>Miridae</taxon>
        <taxon>Dicyphina</taxon>
        <taxon>Nesidiocoris</taxon>
    </lineage>
</organism>
<feature type="compositionally biased region" description="Basic and acidic residues" evidence="1">
    <location>
        <begin position="54"/>
        <end position="74"/>
    </location>
</feature>
<evidence type="ECO:0000313" key="2">
    <source>
        <dbReference type="EMBL" id="BES91022.1"/>
    </source>
</evidence>
<keyword evidence="3" id="KW-1185">Reference proteome</keyword>
<evidence type="ECO:0000256" key="1">
    <source>
        <dbReference type="SAM" id="MobiDB-lite"/>
    </source>
</evidence>
<gene>
    <name evidence="2" type="ORF">NTJ_03828</name>
</gene>
<feature type="region of interest" description="Disordered" evidence="1">
    <location>
        <begin position="1"/>
        <end position="74"/>
    </location>
</feature>
<protein>
    <submittedName>
        <fullName evidence="2">Uncharacterized protein</fullName>
    </submittedName>
</protein>
<name>A0ABN7AIB4_9HEMI</name>
<reference evidence="2 3" key="1">
    <citation type="submission" date="2023-09" db="EMBL/GenBank/DDBJ databases">
        <title>Nesidiocoris tenuis whole genome shotgun sequence.</title>
        <authorList>
            <person name="Shibata T."/>
            <person name="Shimoda M."/>
            <person name="Kobayashi T."/>
            <person name="Uehara T."/>
        </authorList>
    </citation>
    <scope>NUCLEOTIDE SEQUENCE [LARGE SCALE GENOMIC DNA]</scope>
    <source>
        <strain evidence="2 3">Japan</strain>
    </source>
</reference>
<dbReference type="Proteomes" id="UP001307889">
    <property type="component" value="Chromosome 2"/>
</dbReference>
<sequence length="74" mass="7874">MATGSSPGGGGGRMRPNAGGGGHRELCKQTVDSSDEQLGRVREPPVHLVSVRPPRRDADSRPRALTRHETHALP</sequence>
<dbReference type="EMBL" id="AP028910">
    <property type="protein sequence ID" value="BES91022.1"/>
    <property type="molecule type" value="Genomic_DNA"/>
</dbReference>
<evidence type="ECO:0000313" key="3">
    <source>
        <dbReference type="Proteomes" id="UP001307889"/>
    </source>
</evidence>
<proteinExistence type="predicted"/>
<accession>A0ABN7AIB4</accession>
<feature type="compositionally biased region" description="Gly residues" evidence="1">
    <location>
        <begin position="1"/>
        <end position="21"/>
    </location>
</feature>